<evidence type="ECO:0000313" key="3">
    <source>
        <dbReference type="Proteomes" id="UP000001542"/>
    </source>
</evidence>
<evidence type="ECO:0000313" key="2">
    <source>
        <dbReference type="EMBL" id="EAY10604.1"/>
    </source>
</evidence>
<organism evidence="2 3">
    <name type="scientific">Trichomonas vaginalis (strain ATCC PRA-98 / G3)</name>
    <dbReference type="NCBI Taxonomy" id="412133"/>
    <lineage>
        <taxon>Eukaryota</taxon>
        <taxon>Metamonada</taxon>
        <taxon>Parabasalia</taxon>
        <taxon>Trichomonadida</taxon>
        <taxon>Trichomonadidae</taxon>
        <taxon>Trichomonas</taxon>
    </lineage>
</organism>
<dbReference type="VEuPathDB" id="TrichDB:TVAG_282040"/>
<dbReference type="KEGG" id="tva:4768539"/>
<evidence type="ECO:0000256" key="1">
    <source>
        <dbReference type="SAM" id="MobiDB-lite"/>
    </source>
</evidence>
<dbReference type="VEuPathDB" id="TrichDB:TVAGG3_0043400"/>
<keyword evidence="3" id="KW-1185">Reference proteome</keyword>
<accession>A2E9R9</accession>
<feature type="compositionally biased region" description="Polar residues" evidence="1">
    <location>
        <begin position="160"/>
        <end position="178"/>
    </location>
</feature>
<reference evidence="2" key="1">
    <citation type="submission" date="2006-10" db="EMBL/GenBank/DDBJ databases">
        <authorList>
            <person name="Amadeo P."/>
            <person name="Zhao Q."/>
            <person name="Wortman J."/>
            <person name="Fraser-Liggett C."/>
            <person name="Carlton J."/>
        </authorList>
    </citation>
    <scope>NUCLEOTIDE SEQUENCE</scope>
    <source>
        <strain evidence="2">G3</strain>
    </source>
</reference>
<feature type="region of interest" description="Disordered" evidence="1">
    <location>
        <begin position="160"/>
        <end position="181"/>
    </location>
</feature>
<dbReference type="EMBL" id="DS113335">
    <property type="protein sequence ID" value="EAY10604.1"/>
    <property type="molecule type" value="Genomic_DNA"/>
</dbReference>
<dbReference type="InParanoid" id="A2E9R9"/>
<dbReference type="RefSeq" id="XP_001322827.1">
    <property type="nucleotide sequence ID" value="XM_001322792.1"/>
</dbReference>
<reference evidence="2" key="2">
    <citation type="journal article" date="2007" name="Science">
        <title>Draft genome sequence of the sexually transmitted pathogen Trichomonas vaginalis.</title>
        <authorList>
            <person name="Carlton J.M."/>
            <person name="Hirt R.P."/>
            <person name="Silva J.C."/>
            <person name="Delcher A.L."/>
            <person name="Schatz M."/>
            <person name="Zhao Q."/>
            <person name="Wortman J.R."/>
            <person name="Bidwell S.L."/>
            <person name="Alsmark U.C.M."/>
            <person name="Besteiro S."/>
            <person name="Sicheritz-Ponten T."/>
            <person name="Noel C.J."/>
            <person name="Dacks J.B."/>
            <person name="Foster P.G."/>
            <person name="Simillion C."/>
            <person name="Van de Peer Y."/>
            <person name="Miranda-Saavedra D."/>
            <person name="Barton G.J."/>
            <person name="Westrop G.D."/>
            <person name="Mueller S."/>
            <person name="Dessi D."/>
            <person name="Fiori P.L."/>
            <person name="Ren Q."/>
            <person name="Paulsen I."/>
            <person name="Zhang H."/>
            <person name="Bastida-Corcuera F.D."/>
            <person name="Simoes-Barbosa A."/>
            <person name="Brown M.T."/>
            <person name="Hayes R.D."/>
            <person name="Mukherjee M."/>
            <person name="Okumura C.Y."/>
            <person name="Schneider R."/>
            <person name="Smith A.J."/>
            <person name="Vanacova S."/>
            <person name="Villalvazo M."/>
            <person name="Haas B.J."/>
            <person name="Pertea M."/>
            <person name="Feldblyum T.V."/>
            <person name="Utterback T.R."/>
            <person name="Shu C.L."/>
            <person name="Osoegawa K."/>
            <person name="de Jong P.J."/>
            <person name="Hrdy I."/>
            <person name="Horvathova L."/>
            <person name="Zubacova Z."/>
            <person name="Dolezal P."/>
            <person name="Malik S.B."/>
            <person name="Logsdon J.M. Jr."/>
            <person name="Henze K."/>
            <person name="Gupta A."/>
            <person name="Wang C.C."/>
            <person name="Dunne R.L."/>
            <person name="Upcroft J.A."/>
            <person name="Upcroft P."/>
            <person name="White O."/>
            <person name="Salzberg S.L."/>
            <person name="Tang P."/>
            <person name="Chiu C.-H."/>
            <person name="Lee Y.-S."/>
            <person name="Embley T.M."/>
            <person name="Coombs G.H."/>
            <person name="Mottram J.C."/>
            <person name="Tachezy J."/>
            <person name="Fraser-Liggett C.M."/>
            <person name="Johnson P.J."/>
        </authorList>
    </citation>
    <scope>NUCLEOTIDE SEQUENCE [LARGE SCALE GENOMIC DNA]</scope>
    <source>
        <strain evidence="2">G3</strain>
    </source>
</reference>
<protein>
    <submittedName>
        <fullName evidence="2">Uncharacterized protein</fullName>
    </submittedName>
</protein>
<feature type="region of interest" description="Disordered" evidence="1">
    <location>
        <begin position="233"/>
        <end position="273"/>
    </location>
</feature>
<gene>
    <name evidence="2" type="ORF">TVAG_282040</name>
</gene>
<dbReference type="AlphaFoldDB" id="A2E9R9"/>
<name>A2E9R9_TRIV3</name>
<dbReference type="OrthoDB" id="10458071at2759"/>
<proteinExistence type="predicted"/>
<dbReference type="Proteomes" id="UP000001542">
    <property type="component" value="Unassembled WGS sequence"/>
</dbReference>
<sequence>MERAEFVFQIFFDTMELNNRIEADFIIMYRLFMLPAVEVFRSRSPPGTVNISEGKRMMLKIPQAEIIEACPIEITVRAPRPGHTSVRLAQDRIKLSAQFEKALQNPNRYVQAQYIGNFKGKRDDDFGSINFTVSVCYTSASMRDYQGPPLFMTQGSNFNEKNANTKTKSRLTSMNSKRSPLIPEIPETRTRSIFYFDKKDLLEENRILAEEIEHLTNLVQRLHDVVDQYEVPKKAQTARSQQKRQKTQYNTTGGRTDFIYHPPGINKSRGDFR</sequence>